<dbReference type="AlphaFoldDB" id="A0A0H3GLL8"/>
<dbReference type="HOGENOM" id="CLU_3328974_0_0_6"/>
<evidence type="ECO:0000313" key="1">
    <source>
        <dbReference type="EMBL" id="AEW59171.1"/>
    </source>
</evidence>
<dbReference type="RefSeq" id="WP_014342865.1">
    <property type="nucleotide sequence ID" value="NC_016845.1"/>
</dbReference>
<organism evidence="1 2">
    <name type="scientific">Klebsiella pneumoniae subsp. pneumoniae (strain HS11286)</name>
    <dbReference type="NCBI Taxonomy" id="1125630"/>
    <lineage>
        <taxon>Bacteria</taxon>
        <taxon>Pseudomonadati</taxon>
        <taxon>Pseudomonadota</taxon>
        <taxon>Gammaproteobacteria</taxon>
        <taxon>Enterobacterales</taxon>
        <taxon>Enterobacteriaceae</taxon>
        <taxon>Klebsiella/Raoultella group</taxon>
        <taxon>Klebsiella</taxon>
        <taxon>Klebsiella pneumoniae complex</taxon>
    </lineage>
</organism>
<dbReference type="RefSeq" id="YP_005224773.1">
    <property type="nucleotide sequence ID" value="NC_016845.1"/>
</dbReference>
<sequence>MFLALTIQLDKSGYKQTYRRVDEGIQAMRRESPCWRKP</sequence>
<accession>A0A0H3GLL8</accession>
<gene>
    <name evidence="1" type="ordered locus">KPHS_04730</name>
</gene>
<keyword evidence="2" id="KW-1185">Reference proteome</keyword>
<dbReference type="EMBL" id="CP003200">
    <property type="protein sequence ID" value="AEW59171.1"/>
    <property type="molecule type" value="Genomic_DNA"/>
</dbReference>
<name>A0A0H3GLL8_KLEPH</name>
<dbReference type="GeneID" id="11845460"/>
<evidence type="ECO:0000313" key="2">
    <source>
        <dbReference type="Proteomes" id="UP000007841"/>
    </source>
</evidence>
<reference evidence="1 2" key="1">
    <citation type="journal article" date="2012" name="J. Bacteriol.">
        <title>Complete genome sequence of Klebsiella pneumoniae subsp. pneumoniae HS11286, a multidrug-resistant strain isolated from human sputum.</title>
        <authorList>
            <person name="Liu P."/>
            <person name="Li P."/>
            <person name="Jiang X."/>
            <person name="Bi D."/>
            <person name="Xie Y."/>
            <person name="Tai C."/>
            <person name="Deng Z."/>
            <person name="Rajakumar K."/>
            <person name="Ou H.Y."/>
        </authorList>
    </citation>
    <scope>NUCLEOTIDE SEQUENCE [LARGE SCALE GENOMIC DNA]</scope>
    <source>
        <strain evidence="1 2">HS11286</strain>
    </source>
</reference>
<proteinExistence type="predicted"/>
<dbReference type="Proteomes" id="UP000007841">
    <property type="component" value="Chromosome"/>
</dbReference>
<dbReference type="KEGG" id="kpm:KPHS_04730"/>
<protein>
    <submittedName>
        <fullName evidence="1">Uncharacterized protein</fullName>
    </submittedName>
</protein>